<dbReference type="Gramene" id="GBG77117">
    <property type="protein sequence ID" value="GBG77117"/>
    <property type="gene ID" value="CBR_g23443"/>
</dbReference>
<feature type="region of interest" description="Disordered" evidence="1">
    <location>
        <begin position="344"/>
        <end position="369"/>
    </location>
</feature>
<evidence type="ECO:0000313" key="3">
    <source>
        <dbReference type="Proteomes" id="UP000265515"/>
    </source>
</evidence>
<accession>A0A388L490</accession>
<feature type="region of interest" description="Disordered" evidence="1">
    <location>
        <begin position="1284"/>
        <end position="1381"/>
    </location>
</feature>
<feature type="compositionally biased region" description="Low complexity" evidence="1">
    <location>
        <begin position="1247"/>
        <end position="1272"/>
    </location>
</feature>
<organism evidence="2 3">
    <name type="scientific">Chara braunii</name>
    <name type="common">Braun's stonewort</name>
    <dbReference type="NCBI Taxonomy" id="69332"/>
    <lineage>
        <taxon>Eukaryota</taxon>
        <taxon>Viridiplantae</taxon>
        <taxon>Streptophyta</taxon>
        <taxon>Charophyceae</taxon>
        <taxon>Charales</taxon>
        <taxon>Characeae</taxon>
        <taxon>Chara</taxon>
    </lineage>
</organism>
<keyword evidence="3" id="KW-1185">Reference proteome</keyword>
<feature type="compositionally biased region" description="Acidic residues" evidence="1">
    <location>
        <begin position="1225"/>
        <end position="1236"/>
    </location>
</feature>
<feature type="compositionally biased region" description="Basic and acidic residues" evidence="1">
    <location>
        <begin position="703"/>
        <end position="715"/>
    </location>
</feature>
<dbReference type="Proteomes" id="UP000265515">
    <property type="component" value="Unassembled WGS sequence"/>
</dbReference>
<feature type="compositionally biased region" description="Basic and acidic residues" evidence="1">
    <location>
        <begin position="1203"/>
        <end position="1219"/>
    </location>
</feature>
<feature type="compositionally biased region" description="Acidic residues" evidence="1">
    <location>
        <begin position="895"/>
        <end position="906"/>
    </location>
</feature>
<evidence type="ECO:0000313" key="2">
    <source>
        <dbReference type="EMBL" id="GBG77117.1"/>
    </source>
</evidence>
<feature type="region of interest" description="Disordered" evidence="1">
    <location>
        <begin position="1203"/>
        <end position="1272"/>
    </location>
</feature>
<dbReference type="InterPro" id="IPR021503">
    <property type="entry name" value="DUF3110"/>
</dbReference>
<protein>
    <submittedName>
        <fullName evidence="2">Uncharacterized protein</fullName>
    </submittedName>
</protein>
<feature type="compositionally biased region" description="Polar residues" evidence="1">
    <location>
        <begin position="870"/>
        <end position="881"/>
    </location>
</feature>
<dbReference type="STRING" id="69332.A0A388L490"/>
<feature type="region of interest" description="Disordered" evidence="1">
    <location>
        <begin position="557"/>
        <end position="591"/>
    </location>
</feature>
<dbReference type="EMBL" id="BFEA01000260">
    <property type="protein sequence ID" value="GBG77117.1"/>
    <property type="molecule type" value="Genomic_DNA"/>
</dbReference>
<feature type="compositionally biased region" description="Low complexity" evidence="1">
    <location>
        <begin position="572"/>
        <end position="585"/>
    </location>
</feature>
<gene>
    <name evidence="2" type="ORF">CBR_g23443</name>
</gene>
<dbReference type="OrthoDB" id="611606at2759"/>
<feature type="compositionally biased region" description="Acidic residues" evidence="1">
    <location>
        <begin position="830"/>
        <end position="839"/>
    </location>
</feature>
<feature type="compositionally biased region" description="Polar residues" evidence="1">
    <location>
        <begin position="768"/>
        <end position="784"/>
    </location>
</feature>
<feature type="region of interest" description="Disordered" evidence="1">
    <location>
        <begin position="88"/>
        <end position="127"/>
    </location>
</feature>
<reference evidence="2 3" key="1">
    <citation type="journal article" date="2018" name="Cell">
        <title>The Chara Genome: Secondary Complexity and Implications for Plant Terrestrialization.</title>
        <authorList>
            <person name="Nishiyama T."/>
            <person name="Sakayama H."/>
            <person name="Vries J.D."/>
            <person name="Buschmann H."/>
            <person name="Saint-Marcoux D."/>
            <person name="Ullrich K.K."/>
            <person name="Haas F.B."/>
            <person name="Vanderstraeten L."/>
            <person name="Becker D."/>
            <person name="Lang D."/>
            <person name="Vosolsobe S."/>
            <person name="Rombauts S."/>
            <person name="Wilhelmsson P.K.I."/>
            <person name="Janitza P."/>
            <person name="Kern R."/>
            <person name="Heyl A."/>
            <person name="Rumpler F."/>
            <person name="Villalobos L.I.A.C."/>
            <person name="Clay J.M."/>
            <person name="Skokan R."/>
            <person name="Toyoda A."/>
            <person name="Suzuki Y."/>
            <person name="Kagoshima H."/>
            <person name="Schijlen E."/>
            <person name="Tajeshwar N."/>
            <person name="Catarino B."/>
            <person name="Hetherington A.J."/>
            <person name="Saltykova A."/>
            <person name="Bonnot C."/>
            <person name="Breuninger H."/>
            <person name="Symeonidi A."/>
            <person name="Radhakrishnan G.V."/>
            <person name="Van Nieuwerburgh F."/>
            <person name="Deforce D."/>
            <person name="Chang C."/>
            <person name="Karol K.G."/>
            <person name="Hedrich R."/>
            <person name="Ulvskov P."/>
            <person name="Glockner G."/>
            <person name="Delwiche C.F."/>
            <person name="Petrasek J."/>
            <person name="Van de Peer Y."/>
            <person name="Friml J."/>
            <person name="Beilby M."/>
            <person name="Dolan L."/>
            <person name="Kohara Y."/>
            <person name="Sugano S."/>
            <person name="Fujiyama A."/>
            <person name="Delaux P.-M."/>
            <person name="Quint M."/>
            <person name="TheiBen G."/>
            <person name="Hagemann M."/>
            <person name="Harholt J."/>
            <person name="Dunand C."/>
            <person name="Zachgo S."/>
            <person name="Langdale J."/>
            <person name="Maumus F."/>
            <person name="Straeten D.V.D."/>
            <person name="Gould S.B."/>
            <person name="Rensing S.A."/>
        </authorList>
    </citation>
    <scope>NUCLEOTIDE SEQUENCE [LARGE SCALE GENOMIC DNA]</scope>
    <source>
        <strain evidence="2 3">S276</strain>
    </source>
</reference>
<feature type="compositionally biased region" description="Basic and acidic residues" evidence="1">
    <location>
        <begin position="1347"/>
        <end position="1367"/>
    </location>
</feature>
<name>A0A388L490_CHABU</name>
<proteinExistence type="predicted"/>
<sequence length="1646" mass="181051">MCSSPRLHIPATFSKAISFRLTSIAQVNHPALQRTCAPQRSPSAFSSFLSSTFLPVVSIGPVQWLGHSATCNRRGQRSLENSCVVHVSSGSGSARRTNRRRWGNPPPTVQKTAPYGSRSEQQVKDLSDRDLQQAADYVSGLDHPENSRSMELVHNRATIASSEEEVTGDDSVLLPLIPEANTRDKNVYVDHGSGWSGLQGSHPVVTGFRSQEEGVGEFGYKMVEEKAPSNVDYQIAQPEGLGQVDSVGFAAASLGVDADRVRSTVQMDPVDLGISASGEVETLGGTRREDDDVLMLSEVQQVVKSVAGRAADGFDMVHEAEAPGLYGQDETVFPIHHNLLPIAGDHKDLPVHSQQSPAGGPSHEGNAVAAEKDGDGASALRLVAEPEATNEPSLLSDRTLEDVWGEGSGPIFIVKDGKLNVDIVEVLRRSGVDPDHPDSASANAKETAARRVEAALDFADEIVGRRLNIPENSKLFRCEDKQLVTHVDVNNVFTYFSWNQFKSGIWWFLLTYLLFGGWYVWRSKMLQKEIAEGKLEAPEERKARRERMDRLQELRDKMEEDQSVHPPPPPSSSASDSFSPSPSSSTAVSGEPLADLMGHKKSAAAGAAGDAQQGLKRTLTDLGAVVASSGILLGELGGASDSGEDPDFLVKIKEVQQAARVAKMKDKLEASGGRISQDEMLARRTGRRHHSTESDGAEGGLHTSEDGSHGLRERIPATTMETNQEHPLSGIRFADNKLDAVNTTYSPEDDGVSESEGSPAAQDEETQLLASSTPLQTLRVNSGGSDIGVGAIGHGNQIVIGDEDQSDGNSLGKGSPVEERGDAESASELASDDEVEAEGNNEFNGKNLCEDASQERGVTTSPEIVGVRSSAGQSQDGTSEDFTAGDDGEMKGEEGGDDDVLDEEEIDEEELVAHIEEVNEKVRNNCEKGMPMFNGVSEEDEELFLNMLEVVFKQFDKKLGGKSQEEMEGVGAGSANRYEGIDPEGVKRLVGKLKENIWSGKDVLLGLDEEESKEKETLRSLKKVWEKELLEESQEEKWRRPSVINDIARKVRDNVESGRSPFLGFTSDEEKQWLESLEETYGKDGVEELQALGRQETEEESAWQQDPILKDIVMTVKDNEQRGRPSLEGLTKEEKERFWKGISDKYKRISEGVENVAKENVANLNINTSTLTGEESIEDFRPRWVGPNMSEPPFNAPNEEVLETMKRYMQEALKQRDPVWNDNSSGDDDVSEETDSGESAPGTYAASSSDDQGSGVVSSSSPTPSSSPSLSFTSFSDMVSEIEGKRGRNPVSAQGWTRADGPSGARQETQKLRSGGADVGATDDPSLTDDSPLPLRVPQRSANRESIVTDRLRTDSKDKSAMKRTERGNATGDLLTGKGSGDTQWSNMKDWVAKKKRRLRKVDPKYPHMERWTDEMWERYEEETDPQVRAILKQMGADLKQWVSETAVQGELEKQRQFEEVREKWRAELRAEKKKIGLEGMIKKYATSKEEILKKKEEEAASWINLPYILGVELQRFEDGNEEGDVGLYSLNMAPPNQEQKPHVVGFEDKDDAMKFCWLLQSNYEEGFSPSVRAFPPKVLRDIANSSGFGITVVRRADLDITSNMDMEEMERQLIMMGGGKYWEGVLSDEEIARQFKEFQERSTSM</sequence>
<comment type="caution">
    <text evidence="2">The sequence shown here is derived from an EMBL/GenBank/DDBJ whole genome shotgun (WGS) entry which is preliminary data.</text>
</comment>
<dbReference type="Pfam" id="PF11360">
    <property type="entry name" value="DUF3110"/>
    <property type="match status" value="1"/>
</dbReference>
<dbReference type="PANTHER" id="PTHR34962:SF1">
    <property type="entry name" value="EMBRYO DEFECTIVE 1703-RELATED"/>
    <property type="match status" value="1"/>
</dbReference>
<evidence type="ECO:0000256" key="1">
    <source>
        <dbReference type="SAM" id="MobiDB-lite"/>
    </source>
</evidence>
<feature type="region of interest" description="Disordered" evidence="1">
    <location>
        <begin position="659"/>
        <end position="906"/>
    </location>
</feature>
<feature type="compositionally biased region" description="Low complexity" evidence="1">
    <location>
        <begin position="1322"/>
        <end position="1334"/>
    </location>
</feature>
<dbReference type="PANTHER" id="PTHR34962">
    <property type="entry name" value="EMBRYO DEFECTIVE 1703-RELATED"/>
    <property type="match status" value="1"/>
</dbReference>